<feature type="compositionally biased region" description="Polar residues" evidence="8">
    <location>
        <begin position="159"/>
        <end position="168"/>
    </location>
</feature>
<dbReference type="AlphaFoldDB" id="A0A1J5U8Z9"/>
<dbReference type="GO" id="GO:0042806">
    <property type="term" value="F:fucose binding"/>
    <property type="evidence" value="ECO:0007669"/>
    <property type="project" value="UniProtKB-ARBA"/>
</dbReference>
<evidence type="ECO:0000256" key="2">
    <source>
        <dbReference type="ARBA" id="ARBA00010147"/>
    </source>
</evidence>
<dbReference type="EMBL" id="MIQH01000497">
    <property type="protein sequence ID" value="OIR24857.1"/>
    <property type="molecule type" value="Genomic_DNA"/>
</dbReference>
<keyword evidence="7" id="KW-1015">Disulfide bond</keyword>
<evidence type="ECO:0000256" key="6">
    <source>
        <dbReference type="ARBA" id="ARBA00022837"/>
    </source>
</evidence>
<dbReference type="OrthoDB" id="9805202at2"/>
<feature type="region of interest" description="Disordered" evidence="8">
    <location>
        <begin position="159"/>
        <end position="185"/>
    </location>
</feature>
<dbReference type="PANTHER" id="PTHR45713">
    <property type="entry name" value="FTP DOMAIN-CONTAINING PROTEIN"/>
    <property type="match status" value="1"/>
</dbReference>
<gene>
    <name evidence="11" type="ORF">BGC33_11880</name>
</gene>
<feature type="domain" description="Fucolectin tachylectin-4 pentraxin-1" evidence="10">
    <location>
        <begin position="147"/>
        <end position="286"/>
    </location>
</feature>
<organism evidence="11 12">
    <name type="scientific">Bathymodiolus thermophilus thioautotrophic gill symbiont</name>
    <dbReference type="NCBI Taxonomy" id="2360"/>
    <lineage>
        <taxon>Bacteria</taxon>
        <taxon>Pseudomonadati</taxon>
        <taxon>Pseudomonadota</taxon>
        <taxon>Gammaproteobacteria</taxon>
        <taxon>sulfur-oxidizing symbionts</taxon>
    </lineage>
</organism>
<keyword evidence="9" id="KW-0732">Signal</keyword>
<keyword evidence="6" id="KW-0106">Calcium</keyword>
<evidence type="ECO:0000256" key="4">
    <source>
        <dbReference type="ARBA" id="ARBA00022723"/>
    </source>
</evidence>
<dbReference type="Gene3D" id="2.60.120.260">
    <property type="entry name" value="Galactose-binding domain-like"/>
    <property type="match status" value="1"/>
</dbReference>
<evidence type="ECO:0000256" key="7">
    <source>
        <dbReference type="ARBA" id="ARBA00023157"/>
    </source>
</evidence>
<keyword evidence="4" id="KW-0479">Metal-binding</keyword>
<dbReference type="InterPro" id="IPR008979">
    <property type="entry name" value="Galactose-bd-like_sf"/>
</dbReference>
<feature type="signal peptide" evidence="9">
    <location>
        <begin position="1"/>
        <end position="21"/>
    </location>
</feature>
<dbReference type="PANTHER" id="PTHR45713:SF6">
    <property type="entry name" value="F5_8 TYPE C DOMAIN-CONTAINING PROTEIN"/>
    <property type="match status" value="1"/>
</dbReference>
<dbReference type="GO" id="GO:0010185">
    <property type="term" value="P:regulation of cellular defense response"/>
    <property type="evidence" value="ECO:0007669"/>
    <property type="project" value="UniProtKB-ARBA"/>
</dbReference>
<comment type="subunit">
    <text evidence="3">Homotrimer.</text>
</comment>
<evidence type="ECO:0000313" key="12">
    <source>
        <dbReference type="Proteomes" id="UP000182798"/>
    </source>
</evidence>
<evidence type="ECO:0000256" key="1">
    <source>
        <dbReference type="ARBA" id="ARBA00002219"/>
    </source>
</evidence>
<evidence type="ECO:0000256" key="8">
    <source>
        <dbReference type="SAM" id="MobiDB-lite"/>
    </source>
</evidence>
<protein>
    <recommendedName>
        <fullName evidence="10">Fucolectin tachylectin-4 pentraxin-1 domain-containing protein</fullName>
    </recommendedName>
</protein>
<accession>A0A1J5U8Z9</accession>
<keyword evidence="5" id="KW-0430">Lectin</keyword>
<feature type="chain" id="PRO_5009635925" description="Fucolectin tachylectin-4 pentraxin-1 domain-containing protein" evidence="9">
    <location>
        <begin position="22"/>
        <end position="291"/>
    </location>
</feature>
<name>A0A1J5U8Z9_9GAMM</name>
<proteinExistence type="inferred from homology"/>
<dbReference type="GO" id="GO:0046872">
    <property type="term" value="F:metal ion binding"/>
    <property type="evidence" value="ECO:0007669"/>
    <property type="project" value="UniProtKB-KW"/>
</dbReference>
<dbReference type="Proteomes" id="UP000182798">
    <property type="component" value="Unassembled WGS sequence"/>
</dbReference>
<comment type="function">
    <text evidence="1">Acts as a defensive agent. Recognizes blood group fucosylated oligosaccharides including A, B, H and Lewis B-type antigens. Does not recognize Lewis A antigen and has low affinity for monovalent haptens.</text>
</comment>
<evidence type="ECO:0000313" key="11">
    <source>
        <dbReference type="EMBL" id="OIR24857.1"/>
    </source>
</evidence>
<dbReference type="SMART" id="SM00607">
    <property type="entry name" value="FTP"/>
    <property type="match status" value="1"/>
</dbReference>
<reference evidence="12" key="1">
    <citation type="submission" date="2016-09" db="EMBL/GenBank/DDBJ databases">
        <title>Genome Sequence of Bathymodiolus thermophilus sulfur-oxidizing gill endosymbiont.</title>
        <authorList>
            <person name="Ponnudurai R."/>
            <person name="Kleiner M."/>
            <person name="Sayavedra L."/>
            <person name="Thuermer A."/>
            <person name="Felbeck H."/>
            <person name="Schlueter R."/>
            <person name="Schweder T."/>
            <person name="Markert S."/>
        </authorList>
    </citation>
    <scope>NUCLEOTIDE SEQUENCE [LARGE SCALE GENOMIC DNA]</scope>
    <source>
        <strain evidence="12">BAT/CrabSpa'14</strain>
    </source>
</reference>
<dbReference type="InterPro" id="IPR051941">
    <property type="entry name" value="BG_Antigen-Binding_Lectin"/>
</dbReference>
<dbReference type="InterPro" id="IPR006585">
    <property type="entry name" value="FTP1"/>
</dbReference>
<dbReference type="SUPFAM" id="SSF49785">
    <property type="entry name" value="Galactose-binding domain-like"/>
    <property type="match status" value="1"/>
</dbReference>
<comment type="similarity">
    <text evidence="2">Belongs to the fucolectin family.</text>
</comment>
<evidence type="ECO:0000259" key="10">
    <source>
        <dbReference type="SMART" id="SM00607"/>
    </source>
</evidence>
<sequence length="291" mass="32052">MTVFFRVLLISVTFVALSTHATTRFISGFVTSQAITIPDVDLAQNKNVVTRITGKLGGSSMGTKSPSFIATKLGENSFLAQVDAGQHKKGVFFKINSDSQIVATAARYCSLSECQNRNLSIDDERSTIASSQATPGYGIFDLTITLLGNLAFNKDTVQSSTYNDSPSSRAVDGNTDGIESNKSVSHTKKQKGAWWMVNLGGTKFIEQIRIFNRTDCCKNRLSNYRVSISDNSNFVVYQQDFKLYPNPKQIIDLGIQHVKGRYVKIQLLDTNFLSLAEVQVIGSSIYLTGFH</sequence>
<dbReference type="Pfam" id="PF22633">
    <property type="entry name" value="F5_F8_type_C_2"/>
    <property type="match status" value="1"/>
</dbReference>
<evidence type="ECO:0000256" key="9">
    <source>
        <dbReference type="SAM" id="SignalP"/>
    </source>
</evidence>
<evidence type="ECO:0000256" key="5">
    <source>
        <dbReference type="ARBA" id="ARBA00022734"/>
    </source>
</evidence>
<dbReference type="RefSeq" id="WP_071564084.1">
    <property type="nucleotide sequence ID" value="NZ_MIQH01000497.1"/>
</dbReference>
<evidence type="ECO:0000256" key="3">
    <source>
        <dbReference type="ARBA" id="ARBA00011233"/>
    </source>
</evidence>
<comment type="caution">
    <text evidence="11">The sequence shown here is derived from an EMBL/GenBank/DDBJ whole genome shotgun (WGS) entry which is preliminary data.</text>
</comment>